<accession>A0AA39GNS7</accession>
<evidence type="ECO:0000313" key="2">
    <source>
        <dbReference type="EMBL" id="KAK0390772.1"/>
    </source>
</evidence>
<protein>
    <recommendedName>
        <fullName evidence="1">Endonuclease/exonuclease/phosphatase domain-containing protein</fullName>
    </recommendedName>
</protein>
<dbReference type="Proteomes" id="UP001175261">
    <property type="component" value="Unassembled WGS sequence"/>
</dbReference>
<dbReference type="AlphaFoldDB" id="A0AA39GNS7"/>
<gene>
    <name evidence="2" type="ORF">NLU13_0275</name>
</gene>
<proteinExistence type="predicted"/>
<keyword evidence="3" id="KW-1185">Reference proteome</keyword>
<organism evidence="2 3">
    <name type="scientific">Sarocladium strictum</name>
    <name type="common">Black bundle disease fungus</name>
    <name type="synonym">Acremonium strictum</name>
    <dbReference type="NCBI Taxonomy" id="5046"/>
    <lineage>
        <taxon>Eukaryota</taxon>
        <taxon>Fungi</taxon>
        <taxon>Dikarya</taxon>
        <taxon>Ascomycota</taxon>
        <taxon>Pezizomycotina</taxon>
        <taxon>Sordariomycetes</taxon>
        <taxon>Hypocreomycetidae</taxon>
        <taxon>Hypocreales</taxon>
        <taxon>Sarocladiaceae</taxon>
        <taxon>Sarocladium</taxon>
    </lineage>
</organism>
<sequence length="315" mass="35451">MKTTTAFTVVASVIAGQASAKLVDVFPRLISYNLRWAVPVVSPPEPAWSERLPKLRSQLNFETAARPETLICMQEVIASQLRDVNDALGADSWKSIGVGRDDGRDGGEFSPIFYRPDTWDLESNTTYWLSETSEEVGSVGWDAALPRVVTVGQFKHRRSGLPFVYMCTHFDHVGQVAREESAKLIVRLAKKYADATAQDGQEPTPVFLGGDLNITPDNPAYLEMIAEGNFDDVRDVIAPSRIHGHWGTYTGFDWNGEDDLNRIDHIFRWRQVRDLDLLTYGVIENRFDDGLWISDHRAIVVDLHFPVNKTCVSRL</sequence>
<dbReference type="Gene3D" id="3.60.10.10">
    <property type="entry name" value="Endonuclease/exonuclease/phosphatase"/>
    <property type="match status" value="1"/>
</dbReference>
<reference evidence="2" key="1">
    <citation type="submission" date="2022-10" db="EMBL/GenBank/DDBJ databases">
        <title>Determination and structural analysis of whole genome sequence of Sarocladium strictum F4-1.</title>
        <authorList>
            <person name="Hu L."/>
            <person name="Jiang Y."/>
        </authorList>
    </citation>
    <scope>NUCLEOTIDE SEQUENCE</scope>
    <source>
        <strain evidence="2">F4-1</strain>
    </source>
</reference>
<dbReference type="CDD" id="cd09083">
    <property type="entry name" value="EEP-1"/>
    <property type="match status" value="1"/>
</dbReference>
<dbReference type="InterPro" id="IPR036691">
    <property type="entry name" value="Endo/exonu/phosph_ase_sf"/>
</dbReference>
<dbReference type="GO" id="GO:0000175">
    <property type="term" value="F:3'-5'-RNA exonuclease activity"/>
    <property type="evidence" value="ECO:0007669"/>
    <property type="project" value="TreeGrafter"/>
</dbReference>
<dbReference type="PANTHER" id="PTHR12121:SF36">
    <property type="entry name" value="ENDONUCLEASE_EXONUCLEASE_PHOSPHATASE DOMAIN-CONTAINING PROTEIN"/>
    <property type="match status" value="1"/>
</dbReference>
<dbReference type="EMBL" id="JAPDFR010000001">
    <property type="protein sequence ID" value="KAK0390772.1"/>
    <property type="molecule type" value="Genomic_DNA"/>
</dbReference>
<evidence type="ECO:0000313" key="3">
    <source>
        <dbReference type="Proteomes" id="UP001175261"/>
    </source>
</evidence>
<dbReference type="Pfam" id="PF03372">
    <property type="entry name" value="Exo_endo_phos"/>
    <property type="match status" value="1"/>
</dbReference>
<dbReference type="InterPro" id="IPR050410">
    <property type="entry name" value="CCR4/nocturin_mRNA_transcr"/>
</dbReference>
<dbReference type="SUPFAM" id="SSF56219">
    <property type="entry name" value="DNase I-like"/>
    <property type="match status" value="1"/>
</dbReference>
<name>A0AA39GNS7_SARSR</name>
<feature type="domain" description="Endonuclease/exonuclease/phosphatase" evidence="1">
    <location>
        <begin position="31"/>
        <end position="296"/>
    </location>
</feature>
<comment type="caution">
    <text evidence="2">The sequence shown here is derived from an EMBL/GenBank/DDBJ whole genome shotgun (WGS) entry which is preliminary data.</text>
</comment>
<dbReference type="InterPro" id="IPR005135">
    <property type="entry name" value="Endo/exonuclease/phosphatase"/>
</dbReference>
<evidence type="ECO:0000259" key="1">
    <source>
        <dbReference type="Pfam" id="PF03372"/>
    </source>
</evidence>
<dbReference type="PANTHER" id="PTHR12121">
    <property type="entry name" value="CARBON CATABOLITE REPRESSOR PROTEIN 4"/>
    <property type="match status" value="1"/>
</dbReference>